<evidence type="ECO:0000313" key="5">
    <source>
        <dbReference type="Proteomes" id="UP000215043"/>
    </source>
</evidence>
<dbReference type="AlphaFoldDB" id="A0A099CZZ2"/>
<reference evidence="2 5" key="2">
    <citation type="submission" date="2017-08" db="EMBL/GenBank/DDBJ databases">
        <title>The complete genome sequence of moderately halophilic actinomycete Actinopolyspora erythraea YIM 90600, the producer of novel erythromycin, novel actinopolysporins A-C and tubercidin.</title>
        <authorList>
            <person name="Yin M."/>
            <person name="Tang S."/>
        </authorList>
    </citation>
    <scope>NUCLEOTIDE SEQUENCE [LARGE SCALE GENOMIC DNA]</scope>
    <source>
        <strain evidence="2 5">YIM 90600</strain>
    </source>
</reference>
<dbReference type="EMBL" id="CP022752">
    <property type="protein sequence ID" value="ASU80110.1"/>
    <property type="molecule type" value="Genomic_DNA"/>
</dbReference>
<evidence type="ECO:0000313" key="4">
    <source>
        <dbReference type="Proteomes" id="UP000029737"/>
    </source>
</evidence>
<gene>
    <name evidence="2" type="ORF">CDG81_19660</name>
    <name evidence="3" type="ORF">IL38_24505</name>
</gene>
<reference evidence="3 4" key="1">
    <citation type="journal article" date="2014" name="PLoS ONE">
        <title>Identification and Characterization of a New Erythromycin Biosynthetic Gene Cluster in Actinopolyspora erythraea YIM90600, a Novel Erythronolide-Producing Halophilic Actinomycete Isolated from Salt Field.</title>
        <authorList>
            <person name="Chen D."/>
            <person name="Feng J."/>
            <person name="Huang L."/>
            <person name="Zhang Q."/>
            <person name="Wu J."/>
            <person name="Zhu X."/>
            <person name="Duan Y."/>
            <person name="Xu Z."/>
        </authorList>
    </citation>
    <scope>NUCLEOTIDE SEQUENCE [LARGE SCALE GENOMIC DNA]</scope>
    <source>
        <strain evidence="3 4">YIM90600</strain>
    </source>
</reference>
<evidence type="ECO:0000313" key="3">
    <source>
        <dbReference type="EMBL" id="KGI79286.1"/>
    </source>
</evidence>
<organism evidence="2 5">
    <name type="scientific">Actinopolyspora erythraea</name>
    <dbReference type="NCBI Taxonomy" id="414996"/>
    <lineage>
        <taxon>Bacteria</taxon>
        <taxon>Bacillati</taxon>
        <taxon>Actinomycetota</taxon>
        <taxon>Actinomycetes</taxon>
        <taxon>Actinopolysporales</taxon>
        <taxon>Actinopolysporaceae</taxon>
        <taxon>Actinopolyspora</taxon>
    </lineage>
</organism>
<keyword evidence="1" id="KW-1133">Transmembrane helix</keyword>
<dbReference type="HOGENOM" id="CLU_1691706_0_0_11"/>
<feature type="transmembrane region" description="Helical" evidence="1">
    <location>
        <begin position="121"/>
        <end position="144"/>
    </location>
</feature>
<proteinExistence type="predicted"/>
<dbReference type="Proteomes" id="UP000215043">
    <property type="component" value="Chromosome"/>
</dbReference>
<name>A0A099CZZ2_9ACTN</name>
<dbReference type="Proteomes" id="UP000029737">
    <property type="component" value="Unassembled WGS sequence"/>
</dbReference>
<keyword evidence="1" id="KW-0472">Membrane</keyword>
<protein>
    <submittedName>
        <fullName evidence="2">Uncharacterized protein</fullName>
    </submittedName>
</protein>
<feature type="transmembrane region" description="Helical" evidence="1">
    <location>
        <begin position="86"/>
        <end position="109"/>
    </location>
</feature>
<sequence>MLPGSTPDINIVLAGILSCHLTVLSVVWSGRNTLLSVVVFLLGLALTGTLFAILRKLCHEKGASKPETVGIPNPTTGVTTADTKKLWYSCVPVFFLGTIASYAVFTTYFDWGNFEASSWSVASIGLLGAAVNPNLVFISWRFAIGRSVPSGRARD</sequence>
<feature type="transmembrane region" description="Helical" evidence="1">
    <location>
        <begin position="9"/>
        <end position="28"/>
    </location>
</feature>
<keyword evidence="4" id="KW-1185">Reference proteome</keyword>
<feature type="transmembrane region" description="Helical" evidence="1">
    <location>
        <begin position="34"/>
        <end position="54"/>
    </location>
</feature>
<dbReference type="KEGG" id="aey:CDG81_19660"/>
<evidence type="ECO:0000313" key="2">
    <source>
        <dbReference type="EMBL" id="ASU80110.1"/>
    </source>
</evidence>
<evidence type="ECO:0000256" key="1">
    <source>
        <dbReference type="SAM" id="Phobius"/>
    </source>
</evidence>
<keyword evidence="1" id="KW-0812">Transmembrane</keyword>
<accession>A0A099CZZ2</accession>
<dbReference type="EMBL" id="JPMV01000076">
    <property type="protein sequence ID" value="KGI79286.1"/>
    <property type="molecule type" value="Genomic_DNA"/>
</dbReference>